<feature type="compositionally biased region" description="Low complexity" evidence="1">
    <location>
        <begin position="1"/>
        <end position="14"/>
    </location>
</feature>
<evidence type="ECO:0000313" key="3">
    <source>
        <dbReference type="Proteomes" id="UP001595921"/>
    </source>
</evidence>
<reference evidence="2 3" key="1">
    <citation type="journal article" date="2019" name="Int. J. Syst. Evol. Microbiol.">
        <title>The Global Catalogue of Microorganisms (GCM) 10K type strain sequencing project: providing services to taxonomists for standard genome sequencing and annotation.</title>
        <authorList>
            <consortium name="The Broad Institute Genomics Platform"/>
            <consortium name="The Broad Institute Genome Sequencing Center for Infectious Disease"/>
            <person name="Wu L."/>
            <person name="Ma J."/>
        </authorList>
    </citation>
    <scope>NUCLEOTIDE SEQUENCE [LARGE SCALE GENOMIC DNA]</scope>
    <source>
        <strain evidence="2 3">CGMCC 1.12553</strain>
    </source>
</reference>
<protein>
    <submittedName>
        <fullName evidence="2">Uncharacterized protein</fullName>
    </submittedName>
</protein>
<gene>
    <name evidence="2" type="ORF">ACFO0N_02440</name>
</gene>
<feature type="compositionally biased region" description="Basic and acidic residues" evidence="1">
    <location>
        <begin position="33"/>
        <end position="47"/>
    </location>
</feature>
<comment type="caution">
    <text evidence="2">The sequence shown here is derived from an EMBL/GenBank/DDBJ whole genome shotgun (WGS) entry which is preliminary data.</text>
</comment>
<proteinExistence type="predicted"/>
<keyword evidence="3" id="KW-1185">Reference proteome</keyword>
<dbReference type="RefSeq" id="WP_267625242.1">
    <property type="nucleotide sequence ID" value="NZ_JAODIW010000010.1"/>
</dbReference>
<evidence type="ECO:0000313" key="2">
    <source>
        <dbReference type="EMBL" id="MFC4356803.1"/>
    </source>
</evidence>
<accession>A0ABD5P7T6</accession>
<name>A0ABD5P7T6_9EURY</name>
<organism evidence="2 3">
    <name type="scientific">Halobium salinum</name>
    <dbReference type="NCBI Taxonomy" id="1364940"/>
    <lineage>
        <taxon>Archaea</taxon>
        <taxon>Methanobacteriati</taxon>
        <taxon>Methanobacteriota</taxon>
        <taxon>Stenosarchaea group</taxon>
        <taxon>Halobacteria</taxon>
        <taxon>Halobacteriales</taxon>
        <taxon>Haloferacaceae</taxon>
        <taxon>Halobium</taxon>
    </lineage>
</organism>
<dbReference type="EMBL" id="JBHSDS010000002">
    <property type="protein sequence ID" value="MFC4356803.1"/>
    <property type="molecule type" value="Genomic_DNA"/>
</dbReference>
<dbReference type="AlphaFoldDB" id="A0ABD5P7T6"/>
<feature type="region of interest" description="Disordered" evidence="1">
    <location>
        <begin position="1"/>
        <end position="73"/>
    </location>
</feature>
<sequence length="267" mass="29521">MTVGPVAVVGAEGETTARSRVDGGHMALQGLRRLLEPRSADTDERSSASKSPASAGEPVGRRGPAEATPDESLDDVARRMAEGVCAGFKYHDQRRHEEAVEAFYVVDINQFPGVEDEVAYNAAEAYVDALWEKDAVEERHLVDGEIDPGSMADADYTSVYDPLARRANLLGVDELYASRTAEAWHLHKTGDDYWTPFLEAQDLELQVAMGEAYPDKPRGGQGGYGPLATRYLVGVELHDMHEPECWERAVDVMAPYYRQILDAHERR</sequence>
<dbReference type="Proteomes" id="UP001595921">
    <property type="component" value="Unassembled WGS sequence"/>
</dbReference>
<evidence type="ECO:0000256" key="1">
    <source>
        <dbReference type="SAM" id="MobiDB-lite"/>
    </source>
</evidence>